<reference evidence="1" key="1">
    <citation type="journal article" date="2023" name="IScience">
        <title>Live-bearing cockroach genome reveals convergent evolutionary mechanisms linked to viviparity in insects and beyond.</title>
        <authorList>
            <person name="Fouks B."/>
            <person name="Harrison M.C."/>
            <person name="Mikhailova A.A."/>
            <person name="Marchal E."/>
            <person name="English S."/>
            <person name="Carruthers M."/>
            <person name="Jennings E.C."/>
            <person name="Chiamaka E.L."/>
            <person name="Frigard R.A."/>
            <person name="Pippel M."/>
            <person name="Attardo G.M."/>
            <person name="Benoit J.B."/>
            <person name="Bornberg-Bauer E."/>
            <person name="Tobe S.S."/>
        </authorList>
    </citation>
    <scope>NUCLEOTIDE SEQUENCE</scope>
    <source>
        <strain evidence="1">Stay&amp;Tobe</strain>
    </source>
</reference>
<dbReference type="EMBL" id="JASPKZ010009802">
    <property type="protein sequence ID" value="KAJ9576249.1"/>
    <property type="molecule type" value="Genomic_DNA"/>
</dbReference>
<name>A0AAD7Z956_DIPPU</name>
<proteinExistence type="predicted"/>
<feature type="non-terminal residue" evidence="1">
    <location>
        <position position="1"/>
    </location>
</feature>
<keyword evidence="2" id="KW-1185">Reference proteome</keyword>
<gene>
    <name evidence="1" type="ORF">L9F63_006848</name>
</gene>
<protein>
    <submittedName>
        <fullName evidence="1">Uncharacterized protein</fullName>
    </submittedName>
</protein>
<organism evidence="1 2">
    <name type="scientific">Diploptera punctata</name>
    <name type="common">Pacific beetle cockroach</name>
    <dbReference type="NCBI Taxonomy" id="6984"/>
    <lineage>
        <taxon>Eukaryota</taxon>
        <taxon>Metazoa</taxon>
        <taxon>Ecdysozoa</taxon>
        <taxon>Arthropoda</taxon>
        <taxon>Hexapoda</taxon>
        <taxon>Insecta</taxon>
        <taxon>Pterygota</taxon>
        <taxon>Neoptera</taxon>
        <taxon>Polyneoptera</taxon>
        <taxon>Dictyoptera</taxon>
        <taxon>Blattodea</taxon>
        <taxon>Blaberoidea</taxon>
        <taxon>Blaberidae</taxon>
        <taxon>Diplopterinae</taxon>
        <taxon>Diploptera</taxon>
    </lineage>
</organism>
<dbReference type="AlphaFoldDB" id="A0AAD7Z956"/>
<dbReference type="Proteomes" id="UP001233999">
    <property type="component" value="Unassembled WGS sequence"/>
</dbReference>
<reference evidence="1" key="2">
    <citation type="submission" date="2023-05" db="EMBL/GenBank/DDBJ databases">
        <authorList>
            <person name="Fouks B."/>
        </authorList>
    </citation>
    <scope>NUCLEOTIDE SEQUENCE</scope>
    <source>
        <strain evidence="1">Stay&amp;Tobe</strain>
        <tissue evidence="1">Testes</tissue>
    </source>
</reference>
<evidence type="ECO:0000313" key="1">
    <source>
        <dbReference type="EMBL" id="KAJ9576249.1"/>
    </source>
</evidence>
<feature type="non-terminal residue" evidence="1">
    <location>
        <position position="91"/>
    </location>
</feature>
<accession>A0AAD7Z956</accession>
<sequence length="91" mass="10264">KMKRKMIKQLKGLLSLIPTFLLVIVVVQPEFLLLSALDLCSKELGQCLQESSQVMSRGRTTTRPKQNVEVKSAYCYDRCTSSGSDKEMTHV</sequence>
<comment type="caution">
    <text evidence="1">The sequence shown here is derived from an EMBL/GenBank/DDBJ whole genome shotgun (WGS) entry which is preliminary data.</text>
</comment>
<evidence type="ECO:0000313" key="2">
    <source>
        <dbReference type="Proteomes" id="UP001233999"/>
    </source>
</evidence>